<keyword evidence="3 6" id="KW-1133">Transmembrane helix</keyword>
<name>A0AA40C420_9PEZI</name>
<comment type="similarity">
    <text evidence="5">Belongs to the SAT4 family.</text>
</comment>
<dbReference type="PANTHER" id="PTHR33048">
    <property type="entry name" value="PTH11-LIKE INTEGRAL MEMBRANE PROTEIN (AFU_ORTHOLOGUE AFUA_5G11245)"/>
    <property type="match status" value="1"/>
</dbReference>
<dbReference type="Pfam" id="PF20684">
    <property type="entry name" value="Fung_rhodopsin"/>
    <property type="match status" value="1"/>
</dbReference>
<dbReference type="InterPro" id="IPR049326">
    <property type="entry name" value="Rhodopsin_dom_fungi"/>
</dbReference>
<comment type="caution">
    <text evidence="8">The sequence shown here is derived from an EMBL/GenBank/DDBJ whole genome shotgun (WGS) entry which is preliminary data.</text>
</comment>
<evidence type="ECO:0000256" key="4">
    <source>
        <dbReference type="ARBA" id="ARBA00023136"/>
    </source>
</evidence>
<proteinExistence type="inferred from homology"/>
<feature type="transmembrane region" description="Helical" evidence="6">
    <location>
        <begin position="28"/>
        <end position="50"/>
    </location>
</feature>
<dbReference type="InterPro" id="IPR052337">
    <property type="entry name" value="SAT4-like"/>
</dbReference>
<evidence type="ECO:0000256" key="1">
    <source>
        <dbReference type="ARBA" id="ARBA00004141"/>
    </source>
</evidence>
<comment type="subcellular location">
    <subcellularLocation>
        <location evidence="1">Membrane</location>
        <topology evidence="1">Multi-pass membrane protein</topology>
    </subcellularLocation>
</comment>
<evidence type="ECO:0000256" key="5">
    <source>
        <dbReference type="ARBA" id="ARBA00038359"/>
    </source>
</evidence>
<evidence type="ECO:0000313" key="9">
    <source>
        <dbReference type="Proteomes" id="UP001175000"/>
    </source>
</evidence>
<dbReference type="AlphaFoldDB" id="A0AA40C420"/>
<organism evidence="8 9">
    <name type="scientific">Immersiella caudata</name>
    <dbReference type="NCBI Taxonomy" id="314043"/>
    <lineage>
        <taxon>Eukaryota</taxon>
        <taxon>Fungi</taxon>
        <taxon>Dikarya</taxon>
        <taxon>Ascomycota</taxon>
        <taxon>Pezizomycotina</taxon>
        <taxon>Sordariomycetes</taxon>
        <taxon>Sordariomycetidae</taxon>
        <taxon>Sordariales</taxon>
        <taxon>Lasiosphaeriaceae</taxon>
        <taxon>Immersiella</taxon>
    </lineage>
</organism>
<dbReference type="Proteomes" id="UP001175000">
    <property type="component" value="Unassembled WGS sequence"/>
</dbReference>
<evidence type="ECO:0000259" key="7">
    <source>
        <dbReference type="Pfam" id="PF20684"/>
    </source>
</evidence>
<accession>A0AA40C420</accession>
<feature type="transmembrane region" description="Helical" evidence="6">
    <location>
        <begin position="144"/>
        <end position="162"/>
    </location>
</feature>
<reference evidence="8" key="1">
    <citation type="submission" date="2023-06" db="EMBL/GenBank/DDBJ databases">
        <title>Genome-scale phylogeny and comparative genomics of the fungal order Sordariales.</title>
        <authorList>
            <consortium name="Lawrence Berkeley National Laboratory"/>
            <person name="Hensen N."/>
            <person name="Bonometti L."/>
            <person name="Westerberg I."/>
            <person name="Brannstrom I.O."/>
            <person name="Guillou S."/>
            <person name="Cros-Aarteil S."/>
            <person name="Calhoun S."/>
            <person name="Haridas S."/>
            <person name="Kuo A."/>
            <person name="Mondo S."/>
            <person name="Pangilinan J."/>
            <person name="Riley R."/>
            <person name="Labutti K."/>
            <person name="Andreopoulos B."/>
            <person name="Lipzen A."/>
            <person name="Chen C."/>
            <person name="Yanf M."/>
            <person name="Daum C."/>
            <person name="Ng V."/>
            <person name="Clum A."/>
            <person name="Steindorff A."/>
            <person name="Ohm R."/>
            <person name="Martin F."/>
            <person name="Silar P."/>
            <person name="Natvig D."/>
            <person name="Lalanne C."/>
            <person name="Gautier V."/>
            <person name="Ament-Velasquez S.L."/>
            <person name="Kruys A."/>
            <person name="Hutchinson M.I."/>
            <person name="Powell A.J."/>
            <person name="Barry K."/>
            <person name="Miller A.N."/>
            <person name="Grigoriev I.V."/>
            <person name="Debuchy R."/>
            <person name="Gladieux P."/>
            <person name="Thoren M.H."/>
            <person name="Johannesson H."/>
        </authorList>
    </citation>
    <scope>NUCLEOTIDE SEQUENCE</scope>
    <source>
        <strain evidence="8">CBS 606.72</strain>
    </source>
</reference>
<dbReference type="EMBL" id="JAULSU010000003">
    <property type="protein sequence ID" value="KAK0623989.1"/>
    <property type="molecule type" value="Genomic_DNA"/>
</dbReference>
<dbReference type="PANTHER" id="PTHR33048:SF47">
    <property type="entry name" value="INTEGRAL MEMBRANE PROTEIN-RELATED"/>
    <property type="match status" value="1"/>
</dbReference>
<keyword evidence="2 6" id="KW-0812">Transmembrane</keyword>
<feature type="domain" description="Rhodopsin" evidence="7">
    <location>
        <begin position="46"/>
        <end position="297"/>
    </location>
</feature>
<protein>
    <recommendedName>
        <fullName evidence="7">Rhodopsin domain-containing protein</fullName>
    </recommendedName>
</protein>
<keyword evidence="9" id="KW-1185">Reference proteome</keyword>
<gene>
    <name evidence="8" type="ORF">B0T14DRAFT_517365</name>
</gene>
<feature type="transmembrane region" description="Helical" evidence="6">
    <location>
        <begin position="106"/>
        <end position="132"/>
    </location>
</feature>
<evidence type="ECO:0000256" key="6">
    <source>
        <dbReference type="SAM" id="Phobius"/>
    </source>
</evidence>
<evidence type="ECO:0000256" key="3">
    <source>
        <dbReference type="ARBA" id="ARBA00022989"/>
    </source>
</evidence>
<keyword evidence="4 6" id="KW-0472">Membrane</keyword>
<feature type="transmembrane region" description="Helical" evidence="6">
    <location>
        <begin position="233"/>
        <end position="253"/>
    </location>
</feature>
<dbReference type="GO" id="GO:0016020">
    <property type="term" value="C:membrane"/>
    <property type="evidence" value="ECO:0007669"/>
    <property type="project" value="UniProtKB-SubCell"/>
</dbReference>
<feature type="transmembrane region" description="Helical" evidence="6">
    <location>
        <begin position="273"/>
        <end position="293"/>
    </location>
</feature>
<evidence type="ECO:0000256" key="2">
    <source>
        <dbReference type="ARBA" id="ARBA00022692"/>
    </source>
</evidence>
<evidence type="ECO:0000313" key="8">
    <source>
        <dbReference type="EMBL" id="KAK0623989.1"/>
    </source>
</evidence>
<feature type="transmembrane region" description="Helical" evidence="6">
    <location>
        <begin position="62"/>
        <end position="86"/>
    </location>
</feature>
<sequence>MKLLRFRDELASDFAPGEAIPVFNQRPAAMGLTVTFTVLAWLCTLFRLYVRFRIFRSPWWDDLFVILALMASTSGSVVYLILMNLGMGRHMSDLPIEKVSEFLRHFYIGSLTYPLALTFIKLALLFQYLLIFSLASRRRIFCKYLIGFTSLWGLFFTIFTWVPCLPVSAMWDVSPGGQRDARCWGFASKHLSQMLGFYITQSVTTTVIDLIIFLLPIHLFFQRGTQTKTRLALLGLFCLGLCVNFCSIARLVYSLTPTLNAMSDLTWNAPTPTGLAALEINLASICAALPVFWPVVKDGWARIFVTYEVSVTRESGMYIPRKKRKQMEEEEKRARAQVAARRSGSSDMELTMTGTSEIKGDGKEETMITEWDPYVGDRKTGLGDSETVIESLRAAELKREKKGVAFGLTV</sequence>
<feature type="transmembrane region" description="Helical" evidence="6">
    <location>
        <begin position="198"/>
        <end position="221"/>
    </location>
</feature>